<dbReference type="RefSeq" id="WP_002268902.1">
    <property type="nucleotide sequence ID" value="NZ_CBCRTG010000017.1"/>
</dbReference>
<name>A0AAX1JZN2_STRMG</name>
<keyword evidence="1" id="KW-0812">Transmembrane</keyword>
<gene>
    <name evidence="2" type="ORF">IGS65_005355</name>
</gene>
<evidence type="ECO:0000256" key="1">
    <source>
        <dbReference type="SAM" id="Phobius"/>
    </source>
</evidence>
<reference evidence="3" key="1">
    <citation type="submission" date="2020-12" db="EMBL/GenBank/DDBJ databases">
        <authorList>
            <person name="Wen Z.T."/>
        </authorList>
    </citation>
    <scope>NUCLEOTIDE SEQUENCE [LARGE SCALE GENOMIC DNA]</scope>
    <source>
        <strain evidence="3">27-3</strain>
    </source>
</reference>
<keyword evidence="1" id="KW-0472">Membrane</keyword>
<keyword evidence="1" id="KW-1133">Transmembrane helix</keyword>
<sequence length="81" mass="8511">MNTLTLDSMAFDNFEIANNEYLATTEGEGLGSALWGGTVEELDKAFTWGAAAALAIGVIAINVGLAAGYCYNNNDVFGDQK</sequence>
<proteinExistence type="predicted"/>
<dbReference type="AlphaFoldDB" id="A0AAX1JZN2"/>
<dbReference type="Proteomes" id="UP000595884">
    <property type="component" value="Chromosome"/>
</dbReference>
<evidence type="ECO:0000313" key="3">
    <source>
        <dbReference type="Proteomes" id="UP000595884"/>
    </source>
</evidence>
<organism evidence="2 3">
    <name type="scientific">Streptococcus mutans</name>
    <dbReference type="NCBI Taxonomy" id="1309"/>
    <lineage>
        <taxon>Bacteria</taxon>
        <taxon>Bacillati</taxon>
        <taxon>Bacillota</taxon>
        <taxon>Bacilli</taxon>
        <taxon>Lactobacillales</taxon>
        <taxon>Streptococcaceae</taxon>
        <taxon>Streptococcus</taxon>
    </lineage>
</organism>
<evidence type="ECO:0000313" key="2">
    <source>
        <dbReference type="EMBL" id="QQL46540.1"/>
    </source>
</evidence>
<protein>
    <submittedName>
        <fullName evidence="2">Bacteriocin-type signal sequence</fullName>
    </submittedName>
</protein>
<accession>A0AAX1JZN2</accession>
<dbReference type="EMBL" id="CP066294">
    <property type="protein sequence ID" value="QQL46540.1"/>
    <property type="molecule type" value="Genomic_DNA"/>
</dbReference>
<feature type="transmembrane region" description="Helical" evidence="1">
    <location>
        <begin position="45"/>
        <end position="71"/>
    </location>
</feature>